<evidence type="ECO:0000313" key="5">
    <source>
        <dbReference type="Proteomes" id="UP000239425"/>
    </source>
</evidence>
<dbReference type="PANTHER" id="PTHR20982">
    <property type="entry name" value="RIBOSOME RECYCLING FACTOR"/>
    <property type="match status" value="1"/>
</dbReference>
<dbReference type="GO" id="GO:0043023">
    <property type="term" value="F:ribosomal large subunit binding"/>
    <property type="evidence" value="ECO:0007669"/>
    <property type="project" value="TreeGrafter"/>
</dbReference>
<dbReference type="OrthoDB" id="9804006at2"/>
<dbReference type="Proteomes" id="UP000239425">
    <property type="component" value="Unassembled WGS sequence"/>
</dbReference>
<accession>A0A2S5R6N1</accession>
<evidence type="ECO:0000259" key="3">
    <source>
        <dbReference type="Pfam" id="PF01765"/>
    </source>
</evidence>
<proteinExistence type="inferred from homology"/>
<evidence type="ECO:0000256" key="2">
    <source>
        <dbReference type="ARBA" id="ARBA00022917"/>
    </source>
</evidence>
<dbReference type="GO" id="GO:0006412">
    <property type="term" value="P:translation"/>
    <property type="evidence" value="ECO:0007669"/>
    <property type="project" value="UniProtKB-KW"/>
</dbReference>
<evidence type="ECO:0000256" key="1">
    <source>
        <dbReference type="ARBA" id="ARBA00005912"/>
    </source>
</evidence>
<organism evidence="4 5">
    <name type="scientific">Holospora curviuscula</name>
    <dbReference type="NCBI Taxonomy" id="1082868"/>
    <lineage>
        <taxon>Bacteria</taxon>
        <taxon>Pseudomonadati</taxon>
        <taxon>Pseudomonadota</taxon>
        <taxon>Alphaproteobacteria</taxon>
        <taxon>Holosporales</taxon>
        <taxon>Holosporaceae</taxon>
        <taxon>Holospora</taxon>
    </lineage>
</organism>
<dbReference type="EMBL" id="PHHC01000149">
    <property type="protein sequence ID" value="PPE02989.1"/>
    <property type="molecule type" value="Genomic_DNA"/>
</dbReference>
<sequence length="183" mass="20948">MTEKNLKALEREFEIGLQALEKKFLGLRIGRARPELLENLSVEIYGGRQALGTVSNISAPQSQLLVVEVWDRSIKDAVEKALRKASYSPSIEDNRFSVPIPSPTKERRNELIKIAFQYAEEVKVGFRNQRRAVLDGFEKRKKEENISEDLGRKFKQDVDKITNNYVEKVDALAKTQESIVKNI</sequence>
<evidence type="ECO:0000313" key="4">
    <source>
        <dbReference type="EMBL" id="PPE02989.1"/>
    </source>
</evidence>
<comment type="caution">
    <text evidence="4">The sequence shown here is derived from an EMBL/GenBank/DDBJ whole genome shotgun (WGS) entry which is preliminary data.</text>
</comment>
<dbReference type="InterPro" id="IPR002661">
    <property type="entry name" value="Ribosome_recyc_fac"/>
</dbReference>
<dbReference type="SUPFAM" id="SSF55194">
    <property type="entry name" value="Ribosome recycling factor, RRF"/>
    <property type="match status" value="1"/>
</dbReference>
<comment type="similarity">
    <text evidence="1">Belongs to the RRF family.</text>
</comment>
<dbReference type="RefSeq" id="WP_104207453.1">
    <property type="nucleotide sequence ID" value="NZ_PHHC01000149.1"/>
</dbReference>
<dbReference type="PANTHER" id="PTHR20982:SF3">
    <property type="entry name" value="MITOCHONDRIAL RIBOSOME RECYCLING FACTOR PSEUDO 1"/>
    <property type="match status" value="1"/>
</dbReference>
<dbReference type="InterPro" id="IPR036191">
    <property type="entry name" value="RRF_sf"/>
</dbReference>
<keyword evidence="2" id="KW-0648">Protein biosynthesis</keyword>
<dbReference type="Pfam" id="PF01765">
    <property type="entry name" value="RRF"/>
    <property type="match status" value="1"/>
</dbReference>
<dbReference type="Gene3D" id="3.30.1360.40">
    <property type="match status" value="1"/>
</dbReference>
<protein>
    <submittedName>
        <fullName evidence="4">Ribosome-recycling factor</fullName>
    </submittedName>
</protein>
<dbReference type="Gene3D" id="1.10.132.20">
    <property type="entry name" value="Ribosome-recycling factor"/>
    <property type="match status" value="1"/>
</dbReference>
<name>A0A2S5R6N1_9PROT</name>
<keyword evidence="5" id="KW-1185">Reference proteome</keyword>
<reference evidence="4 5" key="1">
    <citation type="submission" date="2017-11" db="EMBL/GenBank/DDBJ databases">
        <title>Comparative genomic analysis of Holospora spp., intranuclear symbionts of paramecia.</title>
        <authorList>
            <person name="Garushyants S.K."/>
            <person name="Beliavskaya A."/>
            <person name="Malko D.B."/>
            <person name="Logacheva M.D."/>
            <person name="Rautian M.S."/>
            <person name="Gelfand M.S."/>
        </authorList>
    </citation>
    <scope>NUCLEOTIDE SEQUENCE [LARGE SCALE GENOMIC DNA]</scope>
    <source>
        <strain evidence="5">02AZ16</strain>
    </source>
</reference>
<feature type="domain" description="Ribosome recycling factor" evidence="3">
    <location>
        <begin position="20"/>
        <end position="178"/>
    </location>
</feature>
<gene>
    <name evidence="4" type="ORF">HCUR_01570</name>
</gene>
<dbReference type="InterPro" id="IPR023584">
    <property type="entry name" value="Ribosome_recyc_fac_dom"/>
</dbReference>
<dbReference type="AlphaFoldDB" id="A0A2S5R6N1"/>